<proteinExistence type="predicted"/>
<dbReference type="AlphaFoldDB" id="A0A517NZM7"/>
<sequence>MRVCSGGVWRFRGLLFDLAAIDWVWADWTQQNVVLSDFSNELPFPVCWQDKSLLKRGQLLSERREPSGASKTG</sequence>
<organism evidence="1 2">
    <name type="scientific">Stieleria marina</name>
    <dbReference type="NCBI Taxonomy" id="1930275"/>
    <lineage>
        <taxon>Bacteria</taxon>
        <taxon>Pseudomonadati</taxon>
        <taxon>Planctomycetota</taxon>
        <taxon>Planctomycetia</taxon>
        <taxon>Pirellulales</taxon>
        <taxon>Pirellulaceae</taxon>
        <taxon>Stieleria</taxon>
    </lineage>
</organism>
<evidence type="ECO:0000313" key="1">
    <source>
        <dbReference type="EMBL" id="QDT12587.1"/>
    </source>
</evidence>
<dbReference type="EMBL" id="CP036526">
    <property type="protein sequence ID" value="QDT12587.1"/>
    <property type="molecule type" value="Genomic_DNA"/>
</dbReference>
<name>A0A517NZM7_9BACT</name>
<protein>
    <submittedName>
        <fullName evidence="1">Uncharacterized protein</fullName>
    </submittedName>
</protein>
<gene>
    <name evidence="1" type="ORF">K239x_45970</name>
</gene>
<dbReference type="Proteomes" id="UP000319817">
    <property type="component" value="Chromosome"/>
</dbReference>
<reference evidence="1 2" key="1">
    <citation type="submission" date="2019-02" db="EMBL/GenBank/DDBJ databases">
        <title>Deep-cultivation of Planctomycetes and their phenomic and genomic characterization uncovers novel biology.</title>
        <authorList>
            <person name="Wiegand S."/>
            <person name="Jogler M."/>
            <person name="Boedeker C."/>
            <person name="Pinto D."/>
            <person name="Vollmers J."/>
            <person name="Rivas-Marin E."/>
            <person name="Kohn T."/>
            <person name="Peeters S.H."/>
            <person name="Heuer A."/>
            <person name="Rast P."/>
            <person name="Oberbeckmann S."/>
            <person name="Bunk B."/>
            <person name="Jeske O."/>
            <person name="Meyerdierks A."/>
            <person name="Storesund J.E."/>
            <person name="Kallscheuer N."/>
            <person name="Luecker S."/>
            <person name="Lage O.M."/>
            <person name="Pohl T."/>
            <person name="Merkel B.J."/>
            <person name="Hornburger P."/>
            <person name="Mueller R.-W."/>
            <person name="Bruemmer F."/>
            <person name="Labrenz M."/>
            <person name="Spormann A.M."/>
            <person name="Op den Camp H."/>
            <person name="Overmann J."/>
            <person name="Amann R."/>
            <person name="Jetten M.S.M."/>
            <person name="Mascher T."/>
            <person name="Medema M.H."/>
            <person name="Devos D.P."/>
            <person name="Kaster A.-K."/>
            <person name="Ovreas L."/>
            <person name="Rohde M."/>
            <person name="Galperin M.Y."/>
            <person name="Jogler C."/>
        </authorList>
    </citation>
    <scope>NUCLEOTIDE SEQUENCE [LARGE SCALE GENOMIC DNA]</scope>
    <source>
        <strain evidence="1 2">K23_9</strain>
    </source>
</reference>
<accession>A0A517NZM7</accession>
<evidence type="ECO:0000313" key="2">
    <source>
        <dbReference type="Proteomes" id="UP000319817"/>
    </source>
</evidence>
<keyword evidence="2" id="KW-1185">Reference proteome</keyword>